<feature type="region of interest" description="Disordered" evidence="1">
    <location>
        <begin position="156"/>
        <end position="175"/>
    </location>
</feature>
<dbReference type="eggNOG" id="ENOG502RXB8">
    <property type="taxonomic scope" value="Eukaryota"/>
</dbReference>
<dbReference type="RefSeq" id="XP_016766027.1">
    <property type="nucleotide sequence ID" value="XM_016908632.1"/>
</dbReference>
<dbReference type="Proteomes" id="UP000016931">
    <property type="component" value="Unassembled WGS sequence"/>
</dbReference>
<dbReference type="InterPro" id="IPR018620">
    <property type="entry name" value="Ubiquitin3-bd_protein_But2_C"/>
</dbReference>
<evidence type="ECO:0000313" key="4">
    <source>
        <dbReference type="EMBL" id="EMF17906.1"/>
    </source>
</evidence>
<protein>
    <submittedName>
        <fullName evidence="4">Uncharacterized protein</fullName>
    </submittedName>
</protein>
<feature type="domain" description="Cell wall mannoprotein PIR1-like C-terminal" evidence="3">
    <location>
        <begin position="71"/>
        <end position="143"/>
    </location>
</feature>
<gene>
    <name evidence="4" type="ORF">SEPMUDRAFT_36254</name>
</gene>
<dbReference type="AlphaFoldDB" id="N1QKW4"/>
<evidence type="ECO:0000259" key="2">
    <source>
        <dbReference type="Pfam" id="PF09792"/>
    </source>
</evidence>
<dbReference type="STRING" id="692275.N1QKW4"/>
<sequence>MRTTILVTAAAAATSASVIARPNKAARAAGCCFHATASGGPGGMVGQLGDGQNRIGQSSLPTGQYCLDDQGGLMDGNGKGCILTPPTSQWQCDAGAQPTPGFSVGSDGTISHNSSSQFFTCPTGDNGAWNLYKDTLPGEPKCEAATLVADNCMASPPASSANSAPPPAASSSECPANLPESYEFPHYIKPVSSLQPMQSYGNSFNGSAGAGISSIFNFDIPASYEGRLCNIKFLFPEQQQLQTSAYSFSKGDGFKFATLEGPATEDTTFANAPKETTDCGTFDMTPGNAYDIASMECPAGDKLAVSMEAMGSSHLDYFQE</sequence>
<dbReference type="EMBL" id="KB456260">
    <property type="protein sequence ID" value="EMF17906.1"/>
    <property type="molecule type" value="Genomic_DNA"/>
</dbReference>
<accession>N1QKW4</accession>
<feature type="domain" description="Ubiquitin 3 binding protein But2 C-terminal" evidence="2">
    <location>
        <begin position="183"/>
        <end position="320"/>
    </location>
</feature>
<dbReference type="Pfam" id="PF22799">
    <property type="entry name" value="PIR1-like_C"/>
    <property type="match status" value="1"/>
</dbReference>
<dbReference type="OrthoDB" id="4657524at2759"/>
<organism evidence="4 5">
    <name type="scientific">Sphaerulina musiva (strain SO2202)</name>
    <name type="common">Poplar stem canker fungus</name>
    <name type="synonym">Septoria musiva</name>
    <dbReference type="NCBI Taxonomy" id="692275"/>
    <lineage>
        <taxon>Eukaryota</taxon>
        <taxon>Fungi</taxon>
        <taxon>Dikarya</taxon>
        <taxon>Ascomycota</taxon>
        <taxon>Pezizomycotina</taxon>
        <taxon>Dothideomycetes</taxon>
        <taxon>Dothideomycetidae</taxon>
        <taxon>Mycosphaerellales</taxon>
        <taxon>Mycosphaerellaceae</taxon>
        <taxon>Sphaerulina</taxon>
    </lineage>
</organism>
<evidence type="ECO:0000313" key="5">
    <source>
        <dbReference type="Proteomes" id="UP000016931"/>
    </source>
</evidence>
<dbReference type="HOGENOM" id="CLU_033570_0_0_1"/>
<dbReference type="GeneID" id="27905769"/>
<dbReference type="PANTHER" id="PTHR39613:SF1">
    <property type="entry name" value="ANCHORED CELL WALL PROTEIN, PUTATIVE (AFU_ORTHOLOGUE AFUA_4G08960)-RELATED"/>
    <property type="match status" value="1"/>
</dbReference>
<keyword evidence="5" id="KW-1185">Reference proteome</keyword>
<reference evidence="4 5" key="1">
    <citation type="journal article" date="2012" name="PLoS Pathog.">
        <title>Diverse lifestyles and strategies of plant pathogenesis encoded in the genomes of eighteen Dothideomycetes fungi.</title>
        <authorList>
            <person name="Ohm R.A."/>
            <person name="Feau N."/>
            <person name="Henrissat B."/>
            <person name="Schoch C.L."/>
            <person name="Horwitz B.A."/>
            <person name="Barry K.W."/>
            <person name="Condon B.J."/>
            <person name="Copeland A.C."/>
            <person name="Dhillon B."/>
            <person name="Glaser F."/>
            <person name="Hesse C.N."/>
            <person name="Kosti I."/>
            <person name="LaButti K."/>
            <person name="Lindquist E.A."/>
            <person name="Lucas S."/>
            <person name="Salamov A.A."/>
            <person name="Bradshaw R.E."/>
            <person name="Ciuffetti L."/>
            <person name="Hamelin R.C."/>
            <person name="Kema G.H.J."/>
            <person name="Lawrence C."/>
            <person name="Scott J.A."/>
            <person name="Spatafora J.W."/>
            <person name="Turgeon B.G."/>
            <person name="de Wit P.J.G.M."/>
            <person name="Zhong S."/>
            <person name="Goodwin S.B."/>
            <person name="Grigoriev I.V."/>
        </authorList>
    </citation>
    <scope>NUCLEOTIDE SEQUENCE [LARGE SCALE GENOMIC DNA]</scope>
    <source>
        <strain evidence="4 5">SO2202</strain>
    </source>
</reference>
<dbReference type="Pfam" id="PF09792">
    <property type="entry name" value="But2"/>
    <property type="match status" value="1"/>
</dbReference>
<dbReference type="PANTHER" id="PTHR39613">
    <property type="entry name" value="ANCHORED CELL WALL PROTEIN, PUTATIVE (AFU_ORTHOLOGUE AFUA_4G08960)-RELATED"/>
    <property type="match status" value="1"/>
</dbReference>
<proteinExistence type="predicted"/>
<evidence type="ECO:0000259" key="3">
    <source>
        <dbReference type="Pfam" id="PF22799"/>
    </source>
</evidence>
<name>N1QKW4_SPHMS</name>
<evidence type="ECO:0000256" key="1">
    <source>
        <dbReference type="SAM" id="MobiDB-lite"/>
    </source>
</evidence>
<dbReference type="InterPro" id="IPR054508">
    <property type="entry name" value="PIR1-like_C"/>
</dbReference>
<dbReference type="OMA" id="RSDSCCF"/>